<feature type="region of interest" description="Disordered" evidence="1">
    <location>
        <begin position="318"/>
        <end position="351"/>
    </location>
</feature>
<dbReference type="InterPro" id="IPR043161">
    <property type="entry name" value="DOCK_C_lobe_A"/>
</dbReference>
<feature type="compositionally biased region" description="Polar residues" evidence="1">
    <location>
        <begin position="336"/>
        <end position="350"/>
    </location>
</feature>
<feature type="region of interest" description="Disordered" evidence="1">
    <location>
        <begin position="552"/>
        <end position="574"/>
    </location>
</feature>
<feature type="compositionally biased region" description="Low complexity" evidence="1">
    <location>
        <begin position="602"/>
        <end position="615"/>
    </location>
</feature>
<dbReference type="OMA" id="ESSRYAW"/>
<feature type="compositionally biased region" description="Basic residues" evidence="1">
    <location>
        <begin position="318"/>
        <end position="335"/>
    </location>
</feature>
<proteinExistence type="predicted"/>
<feature type="region of interest" description="Disordered" evidence="1">
    <location>
        <begin position="3763"/>
        <end position="3791"/>
    </location>
</feature>
<dbReference type="eggNOG" id="ENOG502SJY8">
    <property type="taxonomic scope" value="Eukaryota"/>
</dbReference>
<dbReference type="PANTHER" id="PTHR23317:SF76">
    <property type="entry name" value="LD20667P"/>
    <property type="match status" value="1"/>
</dbReference>
<feature type="compositionally biased region" description="Basic and acidic residues" evidence="1">
    <location>
        <begin position="2765"/>
        <end position="2776"/>
    </location>
</feature>
<feature type="compositionally biased region" description="Basic and acidic residues" evidence="1">
    <location>
        <begin position="2171"/>
        <end position="2186"/>
    </location>
</feature>
<feature type="region of interest" description="Disordered" evidence="1">
    <location>
        <begin position="127"/>
        <end position="146"/>
    </location>
</feature>
<dbReference type="OrthoDB" id="206534at2759"/>
<feature type="region of interest" description="Disordered" evidence="1">
    <location>
        <begin position="483"/>
        <end position="511"/>
    </location>
</feature>
<evidence type="ECO:0000313" key="3">
    <source>
        <dbReference type="Proteomes" id="UP000266841"/>
    </source>
</evidence>
<feature type="compositionally biased region" description="Polar residues" evidence="1">
    <location>
        <begin position="1941"/>
        <end position="1952"/>
    </location>
</feature>
<dbReference type="Proteomes" id="UP000266841">
    <property type="component" value="Unassembled WGS sequence"/>
</dbReference>
<feature type="region of interest" description="Disordered" evidence="1">
    <location>
        <begin position="636"/>
        <end position="668"/>
    </location>
</feature>
<feature type="region of interest" description="Disordered" evidence="1">
    <location>
        <begin position="1537"/>
        <end position="1629"/>
    </location>
</feature>
<sequence>MRKGAMRSNGETRKFGNFTRSFGQQLSKASFKRSPQDKYPGGGPASATESTQRTETVSAPVDAPIANPPSVMGEQDPDTEFLRNLRGCSSIDEEDTSSGNDVATSNVMATSNADVDFLRNLNMGSHHAEKSGVAGSSGSKSMDSRTDADHDFLRAIHGATPTFTPSNSPKPIKSNPNSPSRPEQEKPVPINADTDFLANLRGANSASSPKKENTSALSSADTDFLANMRGIPTASATHSPICSRRKPEASPSNVSHSRQQDMRRGSGGRSKIGATNANEILEQSNASFLGMVQASGGRSDDAEPPGGHFGSLVLNTKPKKKRVQPPRQRIAHQKNSKALPSTHVDSNSSESENDFHFLTAVRESATSSFRPDSMGSHQYDSGTLVLNSPVKDSDTSFMMAFHESEDEDKSEISAPSKPATRDDAVGKASDVEVDDGEEEDDFEGLQYPSHPFMEKVLMPRPLFFGHELHPRIREEVVRVATSYSAETSRNETDTAAPQDAAEDDSSDVSSVSKHSVSSLLASGKRFEPSTAACCRNLEGAIDTFGFGSNPFVMAGSSRPEGDDDSEPKNPHPYVSLYSPVCEDFARYERAKARCKKAKKRNSPASAPTASQTSNQLHNKTTSRDLFDVAAMEANRDELTTDFDTPHQTSPVNTRDTANKSSTASSLDIGPKVTQDLSAADQFLRFARGGSANFAGADDSFIGLPAVIDDGVGSFIAKPNNTNKDTADGRAIPPAMNLGTFVKAVKSSDAVSDDDSLEAAEERKEVGYNDNLSAAVAMLAGEGADDEVDENQGVGSSLNTLVAAGGGAKSVNKFGRPYSNFELTNGCTPRYGCDDPSIPHESDLGVFETKDDEKRNVEERKERNMIENVLPGIMPHLACPTACTDIDDSQTWNSRTVETDVANRTSSNTILTSIGEDSIRDPAKFGRDQKLMYETSRIAWWNLPENYDESSSPTVSGGKRANPARPEVFPALDDPVPLDVQTGLWPQSKVLRENNISCARSHSATSTARLLPHLSDRAPSVRHLQIDTNAVGFPKLGGEVEPMFCKLAVYHFEMSSNLESLSTQDLPNMERCGRITETLAFDVVQDSTIIQNCRRALWPYADGSDPDGFFLNTNSDEIPSEGTSSGVFPLPAHLSISNLYAVIIVHKVFSTSSESHPYFKPTSGQDLEEVFDLQKLRENAANASQLYGQFITPFAFGVVPLKHIIGEESPKSPVSRAVQIPLFTYDPERGPRSILDHILAMLHRIPESDVKAAALTRGHVFLVMRYFGFHGLDSIIKKKSSLARSRLVDSSGELQMKCLENVDSPEDRCECPVLGESYTLRPRWTQYHVEPAPFGGRTISGVKAEYAKELASLPLERSVPETSRGRSKPNQKNKYDGLLFHTRFLNELICLPKSLDNCEKRNIILKIELREIQWNEKLNTLVAIPVKPSIFNPRRGPFLVQEVFTSCAAGAPRFLDEAKIKLPLVLGPKDRGRIGILISAYHISVKPKKRPFMLRRSDSGSDPSEPTAFPEYLGSGPTCLLANGDHAVPVEFRLTHLSNLGNESPTPSHKRRFSFGHTPNKPIDQHDNSGEKSKAEEIARYPSGSMALSRLHFDDGDDNQEDEGEEGSLHSGTRSSGSNKDRSIMGNRSISTIGSKNESYLSRDCSEMVLQVTIVAMTSVHPQNKTLADLFLSKPNRPRSLKSHDFAAYSPWGKHRSETTHRLKPERIPPFNFVRGALAETERVLLEPVVSLTKSSRCPHSDLCSHLLRTVAQLWRMAVSGVGEPSILWASPQTLIPLRMNAFATLLHAVSSATHHMSKTGLRQLDGNSTWDITALGKVLSMVFDEQTIFGGPLEKPIIEERVTQSSASEALSPTSDIDGTKKPSLLLRSKTDQASFSTSAARPQIIERYSSVESPPKCAPKQFDVDAMLGLKSPTKPGPADVFQDNESKSQRVTRGAEASGNDQSTVAALPPSSLTSDAAGFNIDTKTDFMSALTASLDESDHGPLAQSLNDSRPVTGPAGNRRRWMTLPLAPIQEHDGVGFSANGSASQLNQTPSKAVASDMVLRHEERNTRSKQFRVPAKFQDNENNTEETADGLTSFLDSLSPPSTIEKEDEKGSSRKIADKQRSLPASNEEIESAGTAFLDQISKNLGIGGGRFESGGEERRVGAAHHRKTRSRCSIDWTLPPPDTSFEKDQQIEQINRNRADAPLSSSLPLSPIGSYPDDSDDSTSSKGNGVQSENNSVFPDGQRDGSGNIHPLKIGLQARSRASSEKVRTKTDLPDFADRISAMSDNGEQRWWPYVYEVILHQWVALLEEQTKKSDASTSKPEEEPTKNATGLSPIVVKYLSHAAKNARGATIRCAPFLLDIITQSLSWRVDVVYRERNNMQREAEELCSKYVVPPLVGLDETTIAAMEKLITMLTDASLDSRNFDSFEYRKISINVNDAVVRFLRNLFSILKAPIVHRLVMLYFGRFVTKEGKHWHDRDSKLTGLRCSWETTINLPLMASIDSCPVGSSPDLARSYFSSILEQMDRLSLPEYASADGPVNKESLSIPRMKPHWLAEICTDICLRGTDHAEENIQLRSSSLLFELFWRHSLQGRAKGNMAVVASVFTTFIPKVIKNLDYLSSIPAKGQLRSDILLCAVFVLQSAPVGLMRALWRKLAKRSEGKTVNRKSVDKFGGIIGFSNGIEINTNGAFGSIDGSHTAEEFDAEEDPDIFDMFGLLNLSLSSFEYEQLNPREEDVDGAPLGCDENKTWRREFLLSIHAKTSERPSSRSHLPGGVRQGKQEDVNKINTSDSRRWHAHDCSSVIINTCRQIVREVLGMLKPDSGSAEAPQGSQSMSDLFLAPVSSIEEEENVEDSRVREQSTEPGRRFRKVKPETLTFSVTDTIVFVRAACSVYLHALTIRSSDIFVSKSLTASVEIVKIFGIKVFLSAVGETLQHWLRVILEYCGSRRAEVRVEACEFMNLLLRLTWDAYGSFTRIRLPLLAVQAEVMERVVSKASNKFVAEQKQLGLDPIPLPNDAAEAALSPLWRTIDRLHNKSASTNRSFKSALARLAIKMKKIYGAYIAAHALITVSRDNTGTDHQNADSTSAIPNQFVQRMRVTVHRIVTNTALFSRRFLGNHVSVIPDLSSIQTEAVEDAFVAAADVFSSTELPSHRVAWLQKLADFHHLRGRFAEEATCRCCIYHTYREAALQHDHVWSSSPFLPWASQKTHRTCEGHAIVPELDEAEYSSASGSKRQPERLSSSFRRIFYRSADSVRVRTGDWGEISGGKYLFYGVALKSEYSSVSPWYSHKVMEENMINEVELSGDLYLKAGIVESSRYAWSLANQFYSEAFDYAHLAYVYRRLAQVVTSQVPVIDVSNQLDMSSQLGRFYKVYFHGAAPDDLLHTQGSEGFIYRVPSKVTSKQFATNLEAAVRCILPNKTTIDLLLDDGSPTVMPNALGNKRQTVGIGGAPSEPVKIKVTPLRPLFKIEDNEKCFRGTPEWFQLKVEEGVNVNDDGSARNTGLGLTILHERSHSYSTNSVGSAGSMVSGHFRPQDHSSNYRRSRYQHIRDSTDRISAGGELIGLDKFYFSQPMKKDPQKGFRDWLKVPKGSIGRRSLRVTELQVENSFPACRTRQKIIHRAVFTQSPLEASVEAVSTWCSVLFRTVIATNGQGVLGKLLIKCIHSSGVKQIGITFLAVCGQPEEDDAGYSPYDELYPDEIEKVQAKLARIIVTFLDLLHLLIARNRDVLLAIIQARKRRGAGDASTVASGSAYGGYTPATRASGMSPMKRYSDRYGERIDRNGGDRFHQSDRQNSEISSGIYSTPGSDIVGKSIHMSAVPNSSGDRTDSAIAVQSELQRGLISLVKALSPHLLDTINNEVPRWMRQCSQDNYFSAGHYRKAKIPIAEELFFRTKADRGVNSENSYINVPRSIVRTGTSRANSPNGSLCSGFSSGMRFSERPTSVASHRRNPSTNSWNSSRAF</sequence>
<keyword evidence="3" id="KW-1185">Reference proteome</keyword>
<feature type="compositionally biased region" description="Polar residues" evidence="1">
    <location>
        <begin position="2213"/>
        <end position="2224"/>
    </location>
</feature>
<evidence type="ECO:0000313" key="2">
    <source>
        <dbReference type="EMBL" id="EJK66159.1"/>
    </source>
</evidence>
<feature type="region of interest" description="Disordered" evidence="1">
    <location>
        <begin position="234"/>
        <end position="271"/>
    </location>
</feature>
<feature type="compositionally biased region" description="Polar residues" evidence="1">
    <location>
        <begin position="3782"/>
        <end position="3791"/>
    </location>
</feature>
<dbReference type="GO" id="GO:0007264">
    <property type="term" value="P:small GTPase-mediated signal transduction"/>
    <property type="evidence" value="ECO:0007669"/>
    <property type="project" value="InterPro"/>
</dbReference>
<feature type="compositionally biased region" description="Polar residues" evidence="1">
    <location>
        <begin position="641"/>
        <end position="665"/>
    </location>
</feature>
<feature type="region of interest" description="Disordered" evidence="1">
    <location>
        <begin position="1844"/>
        <end position="1864"/>
    </location>
</feature>
<feature type="region of interest" description="Disordered" evidence="1">
    <location>
        <begin position="2049"/>
        <end position="2114"/>
    </location>
</feature>
<feature type="compositionally biased region" description="Polar residues" evidence="1">
    <location>
        <begin position="47"/>
        <end position="57"/>
    </location>
</feature>
<feature type="compositionally biased region" description="Polar residues" evidence="1">
    <location>
        <begin position="18"/>
        <end position="28"/>
    </location>
</feature>
<feature type="compositionally biased region" description="Acidic residues" evidence="1">
    <location>
        <begin position="431"/>
        <end position="443"/>
    </location>
</feature>
<feature type="compositionally biased region" description="Basic and acidic residues" evidence="1">
    <location>
        <begin position="3763"/>
        <end position="3781"/>
    </location>
</feature>
<dbReference type="InterPro" id="IPR026791">
    <property type="entry name" value="DOCK"/>
</dbReference>
<feature type="compositionally biased region" description="Acidic residues" evidence="1">
    <location>
        <begin position="1594"/>
        <end position="1605"/>
    </location>
</feature>
<feature type="compositionally biased region" description="Low complexity" evidence="1">
    <location>
        <begin position="2189"/>
        <end position="2198"/>
    </location>
</feature>
<feature type="compositionally biased region" description="Basic and acidic residues" evidence="1">
    <location>
        <begin position="1562"/>
        <end position="1578"/>
    </location>
</feature>
<feature type="compositionally biased region" description="Polar residues" evidence="1">
    <location>
        <begin position="3927"/>
        <end position="3949"/>
    </location>
</feature>
<feature type="region of interest" description="Disordered" evidence="1">
    <location>
        <begin position="1"/>
        <end position="77"/>
    </location>
</feature>
<feature type="compositionally biased region" description="Low complexity" evidence="1">
    <location>
        <begin position="131"/>
        <end position="141"/>
    </location>
</feature>
<feature type="compositionally biased region" description="Polar residues" evidence="1">
    <location>
        <begin position="1537"/>
        <end position="1546"/>
    </location>
</feature>
<organism evidence="2 3">
    <name type="scientific">Thalassiosira oceanica</name>
    <name type="common">Marine diatom</name>
    <dbReference type="NCBI Taxonomy" id="159749"/>
    <lineage>
        <taxon>Eukaryota</taxon>
        <taxon>Sar</taxon>
        <taxon>Stramenopiles</taxon>
        <taxon>Ochrophyta</taxon>
        <taxon>Bacillariophyta</taxon>
        <taxon>Coscinodiscophyceae</taxon>
        <taxon>Thalassiosirophycidae</taxon>
        <taxon>Thalassiosirales</taxon>
        <taxon>Thalassiosiraceae</taxon>
        <taxon>Thalassiosira</taxon>
    </lineage>
</organism>
<feature type="compositionally biased region" description="Polar residues" evidence="1">
    <location>
        <begin position="1844"/>
        <end position="1857"/>
    </location>
</feature>
<feature type="region of interest" description="Disordered" evidence="1">
    <location>
        <begin position="158"/>
        <end position="188"/>
    </location>
</feature>
<comment type="caution">
    <text evidence="2">The sequence shown here is derived from an EMBL/GenBank/DDBJ whole genome shotgun (WGS) entry which is preliminary data.</text>
</comment>
<feature type="region of interest" description="Disordered" evidence="1">
    <location>
        <begin position="2748"/>
        <end position="2776"/>
    </location>
</feature>
<feature type="region of interest" description="Disordered" evidence="1">
    <location>
        <begin position="1981"/>
        <end position="2003"/>
    </location>
</feature>
<dbReference type="PANTHER" id="PTHR23317">
    <property type="entry name" value="DEDICATOR OF CYTOKINESIS DOCK"/>
    <property type="match status" value="1"/>
</dbReference>
<dbReference type="EMBL" id="AGNL01015231">
    <property type="protein sequence ID" value="EJK66159.1"/>
    <property type="molecule type" value="Genomic_DNA"/>
</dbReference>
<feature type="region of interest" description="Disordered" evidence="1">
    <location>
        <begin position="3926"/>
        <end position="3949"/>
    </location>
</feature>
<name>K0SMH8_THAOC</name>
<feature type="compositionally biased region" description="Basic residues" evidence="1">
    <location>
        <begin position="2148"/>
        <end position="2157"/>
    </location>
</feature>
<protein>
    <submittedName>
        <fullName evidence="2">Uncharacterized protein</fullName>
    </submittedName>
</protein>
<feature type="region of interest" description="Disordered" evidence="1">
    <location>
        <begin position="1909"/>
        <end position="1952"/>
    </location>
</feature>
<evidence type="ECO:0000256" key="1">
    <source>
        <dbReference type="SAM" id="MobiDB-lite"/>
    </source>
</evidence>
<reference evidence="2 3" key="1">
    <citation type="journal article" date="2012" name="Genome Biol.">
        <title>Genome and low-iron response of an oceanic diatom adapted to chronic iron limitation.</title>
        <authorList>
            <person name="Lommer M."/>
            <person name="Specht M."/>
            <person name="Roy A.S."/>
            <person name="Kraemer L."/>
            <person name="Andreson R."/>
            <person name="Gutowska M.A."/>
            <person name="Wolf J."/>
            <person name="Bergner S.V."/>
            <person name="Schilhabel M.B."/>
            <person name="Klostermeier U.C."/>
            <person name="Beiko R.G."/>
            <person name="Rosenstiel P."/>
            <person name="Hippler M."/>
            <person name="Laroche J."/>
        </authorList>
    </citation>
    <scope>NUCLEOTIDE SEQUENCE [LARGE SCALE GENOMIC DNA]</scope>
    <source>
        <strain evidence="2 3">CCMP1005</strain>
    </source>
</reference>
<feature type="region of interest" description="Disordered" evidence="1">
    <location>
        <begin position="294"/>
        <end position="313"/>
    </location>
</feature>
<feature type="region of interest" description="Disordered" evidence="1">
    <location>
        <begin position="403"/>
        <end position="447"/>
    </location>
</feature>
<feature type="region of interest" description="Disordered" evidence="1">
    <location>
        <begin position="2135"/>
        <end position="2238"/>
    </location>
</feature>
<accession>K0SMH8</accession>
<feature type="region of interest" description="Disordered" evidence="1">
    <location>
        <begin position="595"/>
        <end position="622"/>
    </location>
</feature>
<dbReference type="Gene3D" id="1.25.40.410">
    <property type="match status" value="1"/>
</dbReference>
<feature type="compositionally biased region" description="Basic and acidic residues" evidence="1">
    <location>
        <begin position="2090"/>
        <end position="2107"/>
    </location>
</feature>
<feature type="compositionally biased region" description="Low complexity" evidence="1">
    <location>
        <begin position="165"/>
        <end position="180"/>
    </location>
</feature>
<dbReference type="GO" id="GO:0005085">
    <property type="term" value="F:guanyl-nucleotide exchange factor activity"/>
    <property type="evidence" value="ECO:0007669"/>
    <property type="project" value="InterPro"/>
</dbReference>
<gene>
    <name evidence="2" type="ORF">THAOC_12934</name>
</gene>